<dbReference type="EMBL" id="GEDV01012559">
    <property type="protein sequence ID" value="JAP75998.1"/>
    <property type="molecule type" value="Transcribed_RNA"/>
</dbReference>
<accession>A0A131YBT9</accession>
<name>A0A131YBT9_RHIAP</name>
<reference evidence="1" key="1">
    <citation type="journal article" date="2016" name="Ticks Tick Borne Dis.">
        <title>De novo assembly and annotation of the salivary gland transcriptome of Rhipicephalus appendiculatus male and female ticks during blood feeding.</title>
        <authorList>
            <person name="de Castro M.H."/>
            <person name="de Klerk D."/>
            <person name="Pienaar R."/>
            <person name="Latif A.A."/>
            <person name="Rees D.J."/>
            <person name="Mans B.J."/>
        </authorList>
    </citation>
    <scope>NUCLEOTIDE SEQUENCE</scope>
    <source>
        <tissue evidence="1">Salivary glands</tissue>
    </source>
</reference>
<proteinExistence type="predicted"/>
<sequence>MASHNGIFFTGPMVGKSTIHSEPLPLPTSAFCSKRRKKSSSVMATAGSVTPPDGSGLSWKARKAPSDIAARAVRAYWFVRGHVHRGEHVVCGGRLLHSLRTPRSLESSRCTSSILSCSEDSPSSGVDSSS</sequence>
<evidence type="ECO:0000313" key="1">
    <source>
        <dbReference type="EMBL" id="JAP75998.1"/>
    </source>
</evidence>
<organism evidence="1">
    <name type="scientific">Rhipicephalus appendiculatus</name>
    <name type="common">Brown ear tick</name>
    <dbReference type="NCBI Taxonomy" id="34631"/>
    <lineage>
        <taxon>Eukaryota</taxon>
        <taxon>Metazoa</taxon>
        <taxon>Ecdysozoa</taxon>
        <taxon>Arthropoda</taxon>
        <taxon>Chelicerata</taxon>
        <taxon>Arachnida</taxon>
        <taxon>Acari</taxon>
        <taxon>Parasitiformes</taxon>
        <taxon>Ixodida</taxon>
        <taxon>Ixodoidea</taxon>
        <taxon>Ixodidae</taxon>
        <taxon>Rhipicephalinae</taxon>
        <taxon>Rhipicephalus</taxon>
        <taxon>Rhipicephalus</taxon>
    </lineage>
</organism>
<protein>
    <submittedName>
        <fullName evidence="1">Uncharacterized protein</fullName>
    </submittedName>
</protein>
<dbReference type="AlphaFoldDB" id="A0A131YBT9"/>